<evidence type="ECO:0000313" key="2">
    <source>
        <dbReference type="EMBL" id="KAB8245162.1"/>
    </source>
</evidence>
<dbReference type="Proteomes" id="UP000325434">
    <property type="component" value="Unassembled WGS sequence"/>
</dbReference>
<dbReference type="AlphaFoldDB" id="A0A5N6GS18"/>
<keyword evidence="1" id="KW-1133">Transmembrane helix</keyword>
<keyword evidence="1" id="KW-0472">Membrane</keyword>
<evidence type="ECO:0000256" key="1">
    <source>
        <dbReference type="SAM" id="Phobius"/>
    </source>
</evidence>
<keyword evidence="1" id="KW-0812">Transmembrane</keyword>
<sequence>MWACRPVHVTITNLAWNGFSVRTSVHPYVCISIATETRRYTVFVFHSVRGWLCPILGLLWYVLHLGYRSEGWRETVWGLVMQLYIR</sequence>
<name>A0A5N6GS18_ASPFL</name>
<accession>A0A5N6GS18</accession>
<gene>
    <name evidence="2" type="ORF">BDV35DRAFT_357740</name>
</gene>
<protein>
    <submittedName>
        <fullName evidence="2">Uncharacterized protein</fullName>
    </submittedName>
</protein>
<feature type="transmembrane region" description="Helical" evidence="1">
    <location>
        <begin position="43"/>
        <end position="63"/>
    </location>
</feature>
<proteinExistence type="predicted"/>
<organism evidence="2">
    <name type="scientific">Aspergillus flavus</name>
    <dbReference type="NCBI Taxonomy" id="5059"/>
    <lineage>
        <taxon>Eukaryota</taxon>
        <taxon>Fungi</taxon>
        <taxon>Dikarya</taxon>
        <taxon>Ascomycota</taxon>
        <taxon>Pezizomycotina</taxon>
        <taxon>Eurotiomycetes</taxon>
        <taxon>Eurotiomycetidae</taxon>
        <taxon>Eurotiales</taxon>
        <taxon>Aspergillaceae</taxon>
        <taxon>Aspergillus</taxon>
        <taxon>Aspergillus subgen. Circumdati</taxon>
    </lineage>
</organism>
<reference evidence="2" key="1">
    <citation type="submission" date="2019-04" db="EMBL/GenBank/DDBJ databases">
        <title>Friends and foes A comparative genomics study of 23 Aspergillus species from section Flavi.</title>
        <authorList>
            <consortium name="DOE Joint Genome Institute"/>
            <person name="Kjaerbolling I."/>
            <person name="Vesth T."/>
            <person name="Frisvad J.C."/>
            <person name="Nybo J.L."/>
            <person name="Theobald S."/>
            <person name="Kildgaard S."/>
            <person name="Isbrandt T."/>
            <person name="Kuo A."/>
            <person name="Sato A."/>
            <person name="Lyhne E.K."/>
            <person name="Kogle M.E."/>
            <person name="Wiebenga A."/>
            <person name="Kun R.S."/>
            <person name="Lubbers R.J."/>
            <person name="Makela M.R."/>
            <person name="Barry K."/>
            <person name="Chovatia M."/>
            <person name="Clum A."/>
            <person name="Daum C."/>
            <person name="Haridas S."/>
            <person name="He G."/>
            <person name="LaButti K."/>
            <person name="Lipzen A."/>
            <person name="Mondo S."/>
            <person name="Riley R."/>
            <person name="Salamov A."/>
            <person name="Simmons B.A."/>
            <person name="Magnuson J.K."/>
            <person name="Henrissat B."/>
            <person name="Mortensen U.H."/>
            <person name="Larsen T.O."/>
            <person name="Devries R.P."/>
            <person name="Grigoriev I.V."/>
            <person name="Machida M."/>
            <person name="Baker S.E."/>
            <person name="Andersen M.R."/>
        </authorList>
    </citation>
    <scope>NUCLEOTIDE SEQUENCE [LARGE SCALE GENOMIC DNA]</scope>
    <source>
        <strain evidence="2">CBS 121.62</strain>
    </source>
</reference>
<dbReference type="EMBL" id="ML734616">
    <property type="protein sequence ID" value="KAB8245162.1"/>
    <property type="molecule type" value="Genomic_DNA"/>
</dbReference>